<dbReference type="GO" id="GO:0043190">
    <property type="term" value="C:ATP-binding cassette (ABC) transporter complex"/>
    <property type="evidence" value="ECO:0007669"/>
    <property type="project" value="InterPro"/>
</dbReference>
<evidence type="ECO:0000256" key="9">
    <source>
        <dbReference type="ARBA" id="ARBA00023136"/>
    </source>
</evidence>
<dbReference type="AlphaFoldDB" id="A0A5E7QZC3"/>
<dbReference type="PANTHER" id="PTHR30614">
    <property type="entry name" value="MEMBRANE COMPONENT OF AMINO ACID ABC TRANSPORTER"/>
    <property type="match status" value="1"/>
</dbReference>
<dbReference type="Proteomes" id="UP000326611">
    <property type="component" value="Unassembled WGS sequence"/>
</dbReference>
<dbReference type="SUPFAM" id="SSF161098">
    <property type="entry name" value="MetI-like"/>
    <property type="match status" value="1"/>
</dbReference>
<dbReference type="CDD" id="cd06261">
    <property type="entry name" value="TM_PBP2"/>
    <property type="match status" value="1"/>
</dbReference>
<dbReference type="RefSeq" id="WP_150768771.1">
    <property type="nucleotide sequence ID" value="NZ_CABVIY010000001.1"/>
</dbReference>
<evidence type="ECO:0000256" key="4">
    <source>
        <dbReference type="ARBA" id="ARBA00022448"/>
    </source>
</evidence>
<proteinExistence type="inferred from homology"/>
<comment type="function">
    <text evidence="1">Part of the binding-protein-dependent transport system for glutamine; probably responsible for the translocation of the substrate across the membrane.</text>
</comment>
<dbReference type="InterPro" id="IPR000515">
    <property type="entry name" value="MetI-like"/>
</dbReference>
<feature type="transmembrane region" description="Helical" evidence="10">
    <location>
        <begin position="193"/>
        <end position="214"/>
    </location>
</feature>
<keyword evidence="9 10" id="KW-0472">Membrane</keyword>
<evidence type="ECO:0000256" key="10">
    <source>
        <dbReference type="RuleBase" id="RU363032"/>
    </source>
</evidence>
<dbReference type="NCBIfam" id="TIGR01726">
    <property type="entry name" value="HEQRo_perm_3TM"/>
    <property type="match status" value="1"/>
</dbReference>
<keyword evidence="6 10" id="KW-0812">Transmembrane</keyword>
<reference evidence="12 13" key="1">
    <citation type="submission" date="2019-09" db="EMBL/GenBank/DDBJ databases">
        <authorList>
            <person name="Chandra G."/>
            <person name="Truman W A."/>
        </authorList>
    </citation>
    <scope>NUCLEOTIDE SEQUENCE [LARGE SCALE GENOMIC DNA]</scope>
    <source>
        <strain evidence="12">PS918</strain>
    </source>
</reference>
<dbReference type="InterPro" id="IPR010065">
    <property type="entry name" value="AA_ABC_transptr_permease_3TM"/>
</dbReference>
<gene>
    <name evidence="12" type="ORF">PS918_00589</name>
</gene>
<accession>A0A5E7QZC3</accession>
<keyword evidence="7" id="KW-0029">Amino-acid transport</keyword>
<keyword evidence="8 10" id="KW-1133">Transmembrane helix</keyword>
<keyword evidence="5" id="KW-1003">Cell membrane</keyword>
<comment type="similarity">
    <text evidence="3">Belongs to the binding-protein-dependent transport system permease family. HisMQ subfamily.</text>
</comment>
<comment type="subcellular location">
    <subcellularLocation>
        <location evidence="2">Cell inner membrane</location>
        <topology evidence="2">Multi-pass membrane protein</topology>
    </subcellularLocation>
    <subcellularLocation>
        <location evidence="10">Cell membrane</location>
        <topology evidence="10">Multi-pass membrane protein</topology>
    </subcellularLocation>
</comment>
<evidence type="ECO:0000256" key="1">
    <source>
        <dbReference type="ARBA" id="ARBA00003159"/>
    </source>
</evidence>
<evidence type="ECO:0000256" key="3">
    <source>
        <dbReference type="ARBA" id="ARBA00010072"/>
    </source>
</evidence>
<dbReference type="PROSITE" id="PS50928">
    <property type="entry name" value="ABC_TM1"/>
    <property type="match status" value="1"/>
</dbReference>
<dbReference type="InterPro" id="IPR043429">
    <property type="entry name" value="ArtM/GltK/GlnP/TcyL/YhdX-like"/>
</dbReference>
<sequence length="225" mass="24238">MDLLQTFFNWNVLVESLPLMIRGLGVTILLGAVSIVLGLVGGLLLALLRLYSYAPVRALARIYIDIMRSIPLLVLLVLIYYALPFVGIRLSSFAAATMALSLVSCAYSAEIFRSGIEAIPRGQFEASASQGMSFFNTLRDVILPQAVRIVMPPMTSNCINVMKDTALASVVAMPDLLKQATQAQALAANPTPLVGAALLYLLLLLPLVQMVSWVERRNASGGKTA</sequence>
<evidence type="ECO:0000256" key="6">
    <source>
        <dbReference type="ARBA" id="ARBA00022692"/>
    </source>
</evidence>
<evidence type="ECO:0000256" key="2">
    <source>
        <dbReference type="ARBA" id="ARBA00004429"/>
    </source>
</evidence>
<evidence type="ECO:0000256" key="7">
    <source>
        <dbReference type="ARBA" id="ARBA00022970"/>
    </source>
</evidence>
<dbReference type="GO" id="GO:0006865">
    <property type="term" value="P:amino acid transport"/>
    <property type="evidence" value="ECO:0007669"/>
    <property type="project" value="UniProtKB-KW"/>
</dbReference>
<dbReference type="GO" id="GO:0022857">
    <property type="term" value="F:transmembrane transporter activity"/>
    <property type="evidence" value="ECO:0007669"/>
    <property type="project" value="InterPro"/>
</dbReference>
<organism evidence="12 13">
    <name type="scientific">Pseudomonas fluorescens</name>
    <dbReference type="NCBI Taxonomy" id="294"/>
    <lineage>
        <taxon>Bacteria</taxon>
        <taxon>Pseudomonadati</taxon>
        <taxon>Pseudomonadota</taxon>
        <taxon>Gammaproteobacteria</taxon>
        <taxon>Pseudomonadales</taxon>
        <taxon>Pseudomonadaceae</taxon>
        <taxon>Pseudomonas</taxon>
    </lineage>
</organism>
<protein>
    <recommendedName>
        <fullName evidence="11">ABC transmembrane type-1 domain-containing protein</fullName>
    </recommendedName>
</protein>
<feature type="transmembrane region" description="Helical" evidence="10">
    <location>
        <begin position="69"/>
        <end position="87"/>
    </location>
</feature>
<dbReference type="OrthoDB" id="4404959at2"/>
<dbReference type="EMBL" id="CABVIY010000001">
    <property type="protein sequence ID" value="VVP67542.1"/>
    <property type="molecule type" value="Genomic_DNA"/>
</dbReference>
<evidence type="ECO:0000313" key="13">
    <source>
        <dbReference type="Proteomes" id="UP000326611"/>
    </source>
</evidence>
<evidence type="ECO:0000313" key="12">
    <source>
        <dbReference type="EMBL" id="VVP67542.1"/>
    </source>
</evidence>
<feature type="domain" description="ABC transmembrane type-1" evidence="11">
    <location>
        <begin position="24"/>
        <end position="212"/>
    </location>
</feature>
<dbReference type="Gene3D" id="1.10.3720.10">
    <property type="entry name" value="MetI-like"/>
    <property type="match status" value="1"/>
</dbReference>
<dbReference type="Pfam" id="PF00528">
    <property type="entry name" value="BPD_transp_1"/>
    <property type="match status" value="1"/>
</dbReference>
<keyword evidence="4 10" id="KW-0813">Transport</keyword>
<evidence type="ECO:0000259" key="11">
    <source>
        <dbReference type="PROSITE" id="PS50928"/>
    </source>
</evidence>
<name>A0A5E7QZC3_PSEFL</name>
<evidence type="ECO:0000256" key="5">
    <source>
        <dbReference type="ARBA" id="ARBA00022475"/>
    </source>
</evidence>
<dbReference type="InterPro" id="IPR035906">
    <property type="entry name" value="MetI-like_sf"/>
</dbReference>
<feature type="transmembrane region" description="Helical" evidence="10">
    <location>
        <begin position="20"/>
        <end position="48"/>
    </location>
</feature>
<evidence type="ECO:0000256" key="8">
    <source>
        <dbReference type="ARBA" id="ARBA00022989"/>
    </source>
</evidence>
<dbReference type="PANTHER" id="PTHR30614:SF20">
    <property type="entry name" value="GLUTAMINE TRANSPORT SYSTEM PERMEASE PROTEIN GLNP"/>
    <property type="match status" value="1"/>
</dbReference>